<organism evidence="9 10">
    <name type="scientific">Clostridium brassicae</name>
    <dbReference type="NCBI Taxonomy" id="2999072"/>
    <lineage>
        <taxon>Bacteria</taxon>
        <taxon>Bacillati</taxon>
        <taxon>Bacillota</taxon>
        <taxon>Clostridia</taxon>
        <taxon>Eubacteriales</taxon>
        <taxon>Clostridiaceae</taxon>
        <taxon>Clostridium</taxon>
    </lineage>
</organism>
<feature type="transmembrane region" description="Helical" evidence="8">
    <location>
        <begin position="6"/>
        <end position="38"/>
    </location>
</feature>
<evidence type="ECO:0000256" key="6">
    <source>
        <dbReference type="ARBA" id="ARBA00022989"/>
    </source>
</evidence>
<evidence type="ECO:0000256" key="5">
    <source>
        <dbReference type="ARBA" id="ARBA00022692"/>
    </source>
</evidence>
<comment type="caution">
    <text evidence="9">The sequence shown here is derived from an EMBL/GenBank/DDBJ whole genome shotgun (WGS) entry which is preliminary data.</text>
</comment>
<gene>
    <name evidence="9" type="ORF">OW729_05585</name>
</gene>
<keyword evidence="3" id="KW-0050">Antiport</keyword>
<dbReference type="PIRSF" id="PIRSF019239">
    <property type="entry name" value="MrpE"/>
    <property type="match status" value="1"/>
</dbReference>
<keyword evidence="10" id="KW-1185">Reference proteome</keyword>
<evidence type="ECO:0000256" key="8">
    <source>
        <dbReference type="SAM" id="Phobius"/>
    </source>
</evidence>
<proteinExistence type="inferred from homology"/>
<protein>
    <submittedName>
        <fullName evidence="9">Na+/H+ antiporter subunit E</fullName>
    </submittedName>
</protein>
<accession>A0ABT4D730</accession>
<comment type="subcellular location">
    <subcellularLocation>
        <location evidence="1">Cell membrane</location>
        <topology evidence="1">Multi-pass membrane protein</topology>
    </subcellularLocation>
</comment>
<evidence type="ECO:0000256" key="1">
    <source>
        <dbReference type="ARBA" id="ARBA00004651"/>
    </source>
</evidence>
<dbReference type="RefSeq" id="WP_268060488.1">
    <property type="nucleotide sequence ID" value="NZ_JAPQFJ010000004.1"/>
</dbReference>
<keyword evidence="3" id="KW-0813">Transport</keyword>
<dbReference type="Pfam" id="PF01899">
    <property type="entry name" value="MNHE"/>
    <property type="match status" value="1"/>
</dbReference>
<sequence length="156" mass="17963">MTFEVIILCLIFWIILCGKFNIEVFILGIVVSILVSILNEKLFDKATRKEKLLFKNIRFWVEYIVILVKEVIIANINVAMIVLSPNMDISPSILEVKTKLKSNFCRTVLANSITLTPGTITVDMENDMLKIHCLKREYIEGIVNSKFEKILLKIEE</sequence>
<keyword evidence="4" id="KW-1003">Cell membrane</keyword>
<keyword evidence="6 8" id="KW-1133">Transmembrane helix</keyword>
<evidence type="ECO:0000313" key="10">
    <source>
        <dbReference type="Proteomes" id="UP001144612"/>
    </source>
</evidence>
<dbReference type="Proteomes" id="UP001144612">
    <property type="component" value="Unassembled WGS sequence"/>
</dbReference>
<dbReference type="EMBL" id="JAPQFJ010000004">
    <property type="protein sequence ID" value="MCY6958078.1"/>
    <property type="molecule type" value="Genomic_DNA"/>
</dbReference>
<dbReference type="InterPro" id="IPR002758">
    <property type="entry name" value="Cation_antiport_E"/>
</dbReference>
<feature type="transmembrane region" description="Helical" evidence="8">
    <location>
        <begin position="59"/>
        <end position="83"/>
    </location>
</feature>
<evidence type="ECO:0000256" key="4">
    <source>
        <dbReference type="ARBA" id="ARBA00022475"/>
    </source>
</evidence>
<name>A0ABT4D730_9CLOT</name>
<evidence type="ECO:0000256" key="7">
    <source>
        <dbReference type="ARBA" id="ARBA00023136"/>
    </source>
</evidence>
<evidence type="ECO:0000256" key="2">
    <source>
        <dbReference type="ARBA" id="ARBA00006228"/>
    </source>
</evidence>
<reference evidence="9" key="1">
    <citation type="submission" date="2022-12" db="EMBL/GenBank/DDBJ databases">
        <title>Clostridium sp. nov., isolated from industrial wastewater.</title>
        <authorList>
            <person name="Jiayan W."/>
        </authorList>
    </citation>
    <scope>NUCLEOTIDE SEQUENCE</scope>
    <source>
        <strain evidence="9">ZC22-4</strain>
    </source>
</reference>
<dbReference type="PANTHER" id="PTHR34584">
    <property type="entry name" value="NA(+)/H(+) ANTIPORTER SUBUNIT E1"/>
    <property type="match status" value="1"/>
</dbReference>
<keyword evidence="5 8" id="KW-0812">Transmembrane</keyword>
<dbReference type="PANTHER" id="PTHR34584:SF1">
    <property type="entry name" value="NA(+)_H(+) ANTIPORTER SUBUNIT E1"/>
    <property type="match status" value="1"/>
</dbReference>
<keyword evidence="7 8" id="KW-0472">Membrane</keyword>
<comment type="similarity">
    <text evidence="2">Belongs to the CPA3 antiporters (TC 2.A.63) subunit E family.</text>
</comment>
<evidence type="ECO:0000256" key="3">
    <source>
        <dbReference type="ARBA" id="ARBA00022449"/>
    </source>
</evidence>
<evidence type="ECO:0000313" key="9">
    <source>
        <dbReference type="EMBL" id="MCY6958078.1"/>
    </source>
</evidence>